<gene>
    <name evidence="3" type="ORF">FYJ80_09605</name>
</gene>
<proteinExistence type="predicted"/>
<sequence>MDAIVYVSKHGSTKRYAKLLAEKLSLRAYKLKDAVASLKQGSNVIYLGYVRADSIMDLKKAEK</sequence>
<dbReference type="RefSeq" id="WP_154426372.1">
    <property type="nucleotide sequence ID" value="NZ_VUNN01000023.1"/>
</dbReference>
<dbReference type="SUPFAM" id="SSF52218">
    <property type="entry name" value="Flavoproteins"/>
    <property type="match status" value="1"/>
</dbReference>
<comment type="caution">
    <text evidence="3">The sequence shown here is derived from an EMBL/GenBank/DDBJ whole genome shotgun (WGS) entry which is preliminary data.</text>
</comment>
<protein>
    <recommendedName>
        <fullName evidence="2">Flavodoxin domain-containing protein</fullName>
    </recommendedName>
</protein>
<dbReference type="InterPro" id="IPR026816">
    <property type="entry name" value="Flavodoxin_dom"/>
</dbReference>
<dbReference type="InterPro" id="IPR001226">
    <property type="entry name" value="Flavodoxin_CS"/>
</dbReference>
<evidence type="ECO:0000259" key="2">
    <source>
        <dbReference type="Pfam" id="PF12724"/>
    </source>
</evidence>
<dbReference type="InterPro" id="IPR029039">
    <property type="entry name" value="Flavoprotein-like_sf"/>
</dbReference>
<name>A0A7X2PDN1_9SPIO</name>
<organism evidence="3 4">
    <name type="scientific">Bullifex porci</name>
    <dbReference type="NCBI Taxonomy" id="2606638"/>
    <lineage>
        <taxon>Bacteria</taxon>
        <taxon>Pseudomonadati</taxon>
        <taxon>Spirochaetota</taxon>
        <taxon>Spirochaetia</taxon>
        <taxon>Spirochaetales</taxon>
        <taxon>Spirochaetaceae</taxon>
        <taxon>Bullifex</taxon>
    </lineage>
</organism>
<dbReference type="GO" id="GO:0010181">
    <property type="term" value="F:FMN binding"/>
    <property type="evidence" value="ECO:0007669"/>
    <property type="project" value="InterPro"/>
</dbReference>
<dbReference type="GO" id="GO:0009055">
    <property type="term" value="F:electron transfer activity"/>
    <property type="evidence" value="ECO:0007669"/>
    <property type="project" value="InterPro"/>
</dbReference>
<dbReference type="Pfam" id="PF12724">
    <property type="entry name" value="Flavodoxin_5"/>
    <property type="match status" value="1"/>
</dbReference>
<reference evidence="3 4" key="1">
    <citation type="submission" date="2019-08" db="EMBL/GenBank/DDBJ databases">
        <title>In-depth cultivation of the pig gut microbiome towards novel bacterial diversity and tailored functional studies.</title>
        <authorList>
            <person name="Wylensek D."/>
            <person name="Hitch T.C.A."/>
            <person name="Clavel T."/>
        </authorList>
    </citation>
    <scope>NUCLEOTIDE SEQUENCE [LARGE SCALE GENOMIC DNA]</scope>
    <source>
        <strain evidence="3 4">NM-380-WT-3C1</strain>
    </source>
</reference>
<comment type="cofactor">
    <cofactor evidence="1">
        <name>FMN</name>
        <dbReference type="ChEBI" id="CHEBI:58210"/>
    </cofactor>
</comment>
<dbReference type="Proteomes" id="UP000460549">
    <property type="component" value="Unassembled WGS sequence"/>
</dbReference>
<evidence type="ECO:0000256" key="1">
    <source>
        <dbReference type="ARBA" id="ARBA00001917"/>
    </source>
</evidence>
<keyword evidence="4" id="KW-1185">Reference proteome</keyword>
<feature type="domain" description="Flavodoxin" evidence="2">
    <location>
        <begin position="4"/>
        <end position="55"/>
    </location>
</feature>
<dbReference type="PROSITE" id="PS00201">
    <property type="entry name" value="FLAVODOXIN"/>
    <property type="match status" value="1"/>
</dbReference>
<dbReference type="AlphaFoldDB" id="A0A7X2PDN1"/>
<evidence type="ECO:0000313" key="3">
    <source>
        <dbReference type="EMBL" id="MSU07020.1"/>
    </source>
</evidence>
<evidence type="ECO:0000313" key="4">
    <source>
        <dbReference type="Proteomes" id="UP000460549"/>
    </source>
</evidence>
<dbReference type="EMBL" id="VUNN01000023">
    <property type="protein sequence ID" value="MSU07020.1"/>
    <property type="molecule type" value="Genomic_DNA"/>
</dbReference>
<accession>A0A7X2PDN1</accession>